<dbReference type="EMBL" id="JQHM01000014">
    <property type="protein sequence ID" value="KFX02456.1"/>
    <property type="molecule type" value="Genomic_DNA"/>
</dbReference>
<evidence type="ECO:0000313" key="1">
    <source>
        <dbReference type="EMBL" id="KFX02456.1"/>
    </source>
</evidence>
<reference evidence="1 2" key="1">
    <citation type="submission" date="2014-08" db="EMBL/GenBank/DDBJ databases">
        <title>Genome sequences of NCPPB Pectobacterium isolates.</title>
        <authorList>
            <person name="Glover R.H."/>
            <person name="Sapp M."/>
            <person name="Elphinstone J."/>
        </authorList>
    </citation>
    <scope>NUCLEOTIDE SEQUENCE [LARGE SCALE GENOMIC DNA]</scope>
    <source>
        <strain evidence="1 2">NCPPB 2795</strain>
    </source>
</reference>
<gene>
    <name evidence="1" type="ORF">KP22_18355</name>
</gene>
<dbReference type="STRING" id="55207.KP22_18355"/>
<comment type="caution">
    <text evidence="1">The sequence shown here is derived from an EMBL/GenBank/DDBJ whole genome shotgun (WGS) entry which is preliminary data.</text>
</comment>
<proteinExistence type="predicted"/>
<accession>A0A093RX94</accession>
<protein>
    <recommendedName>
        <fullName evidence="3">Restriction endonuclease type IV Mrr domain-containing protein</fullName>
    </recommendedName>
</protein>
<name>A0A093RX94_9GAMM</name>
<organism evidence="1 2">
    <name type="scientific">Pectobacterium betavasculorum</name>
    <dbReference type="NCBI Taxonomy" id="55207"/>
    <lineage>
        <taxon>Bacteria</taxon>
        <taxon>Pseudomonadati</taxon>
        <taxon>Pseudomonadota</taxon>
        <taxon>Gammaproteobacteria</taxon>
        <taxon>Enterobacterales</taxon>
        <taxon>Pectobacteriaceae</taxon>
        <taxon>Pectobacterium</taxon>
    </lineage>
</organism>
<sequence>MPTISSSKVPTPKSWEEFEEITLSAAKLRWNSTDFYRNGRQGQKQNGVDIWGHDDDERHIGLQCKNTTGELDLDVVKIEIENAEKFTPKLDRLYIVTTAPRDAKLQKSVRDISQKRSKAYDFKVDVLFWDDICNDLAKDEKVFFGHYPQFKSADDPAKRHDSALWSELTTLLRSDGVIGFLNRTNMAGFSFRELELEPIREFYFKWNIPEREFITPELERIKKELWSEVDIYYGLIADETFPTHNPQLSTVPPEWEFEQPDRFWRVVNALHAHAGKIVELHAEIVRVGREKLLTSGGK</sequence>
<evidence type="ECO:0008006" key="3">
    <source>
        <dbReference type="Google" id="ProtNLM"/>
    </source>
</evidence>
<dbReference type="eggNOG" id="COG0457">
    <property type="taxonomic scope" value="Bacteria"/>
</dbReference>
<dbReference type="AlphaFoldDB" id="A0A093RX94"/>
<dbReference type="Proteomes" id="UP000032874">
    <property type="component" value="Unassembled WGS sequence"/>
</dbReference>
<evidence type="ECO:0000313" key="2">
    <source>
        <dbReference type="Proteomes" id="UP000032874"/>
    </source>
</evidence>
<dbReference type="RefSeq" id="WP_039325531.1">
    <property type="nucleotide sequence ID" value="NZ_JQHM01000014.1"/>
</dbReference>